<proteinExistence type="predicted"/>
<sequence length="345" mass="40303">MERKSSRGDMKMRKNKVTIISILIICVAVGIYLYSLNQEKIKKPVQFNQFINPETIKQINITKAGETISLTTSDNVWYIKNKDSVLISVDSNKIISIFDFINASDIVQRVTKKESSYPDFDLIRDKETMLVLKNIDDVDTTFYMGKPSENRNSQFVRKGSDPYVYMVSKVLNLDMDPTRWYFRNILFSDPLVIDRIEYNCSDNKKIDIQNDAELKKFLIKDVPEGKQARDLEKVIEQFEKIPVTDYVPRTQEIETEPVVTHNLYFRGGGSAQLAFLKEKKEKSNVHYLDISIDLKENNNSQLVYINTLSEKYLFKQSWFNKNIFGRSYNEFFEDKPPEPKIEDNP</sequence>
<dbReference type="EMBL" id="MGDD01000257">
    <property type="protein sequence ID" value="OGL43708.1"/>
    <property type="molecule type" value="Genomic_DNA"/>
</dbReference>
<dbReference type="InterPro" id="IPR025641">
    <property type="entry name" value="DUF4340"/>
</dbReference>
<organism evidence="3 4">
    <name type="scientific">Candidatus Schekmanbacteria bacterium RBG_13_48_7</name>
    <dbReference type="NCBI Taxonomy" id="1817878"/>
    <lineage>
        <taxon>Bacteria</taxon>
        <taxon>Candidatus Schekmaniibacteriota</taxon>
    </lineage>
</organism>
<comment type="caution">
    <text evidence="3">The sequence shown here is derived from an EMBL/GenBank/DDBJ whole genome shotgun (WGS) entry which is preliminary data.</text>
</comment>
<feature type="domain" description="DUF4340" evidence="2">
    <location>
        <begin position="87"/>
        <end position="250"/>
    </location>
</feature>
<evidence type="ECO:0000313" key="4">
    <source>
        <dbReference type="Proteomes" id="UP000179266"/>
    </source>
</evidence>
<feature type="transmembrane region" description="Helical" evidence="1">
    <location>
        <begin position="16"/>
        <end position="34"/>
    </location>
</feature>
<protein>
    <recommendedName>
        <fullName evidence="2">DUF4340 domain-containing protein</fullName>
    </recommendedName>
</protein>
<evidence type="ECO:0000259" key="2">
    <source>
        <dbReference type="Pfam" id="PF14238"/>
    </source>
</evidence>
<dbReference type="AlphaFoldDB" id="A0A1F7RRE2"/>
<evidence type="ECO:0000256" key="1">
    <source>
        <dbReference type="SAM" id="Phobius"/>
    </source>
</evidence>
<evidence type="ECO:0000313" key="3">
    <source>
        <dbReference type="EMBL" id="OGL43708.1"/>
    </source>
</evidence>
<accession>A0A1F7RRE2</accession>
<name>A0A1F7RRE2_9BACT</name>
<keyword evidence="1" id="KW-0812">Transmembrane</keyword>
<reference evidence="3 4" key="1">
    <citation type="journal article" date="2016" name="Nat. Commun.">
        <title>Thousands of microbial genomes shed light on interconnected biogeochemical processes in an aquifer system.</title>
        <authorList>
            <person name="Anantharaman K."/>
            <person name="Brown C.T."/>
            <person name="Hug L.A."/>
            <person name="Sharon I."/>
            <person name="Castelle C.J."/>
            <person name="Probst A.J."/>
            <person name="Thomas B.C."/>
            <person name="Singh A."/>
            <person name="Wilkins M.J."/>
            <person name="Karaoz U."/>
            <person name="Brodie E.L."/>
            <person name="Williams K.H."/>
            <person name="Hubbard S.S."/>
            <person name="Banfield J.F."/>
        </authorList>
    </citation>
    <scope>NUCLEOTIDE SEQUENCE [LARGE SCALE GENOMIC DNA]</scope>
</reference>
<keyword evidence="1" id="KW-0472">Membrane</keyword>
<dbReference type="Proteomes" id="UP000179266">
    <property type="component" value="Unassembled WGS sequence"/>
</dbReference>
<keyword evidence="1" id="KW-1133">Transmembrane helix</keyword>
<dbReference type="Pfam" id="PF14238">
    <property type="entry name" value="DUF4340"/>
    <property type="match status" value="1"/>
</dbReference>
<gene>
    <name evidence="3" type="ORF">A2161_13365</name>
</gene>